<proteinExistence type="predicted"/>
<evidence type="ECO:0000313" key="17">
    <source>
        <dbReference type="EMBL" id="BCG47148.1"/>
    </source>
</evidence>
<dbReference type="PANTHER" id="PTHR45339:SF1">
    <property type="entry name" value="HYBRID SIGNAL TRANSDUCTION HISTIDINE KINASE J"/>
    <property type="match status" value="1"/>
</dbReference>
<dbReference type="InterPro" id="IPR011006">
    <property type="entry name" value="CheY-like_superfamily"/>
</dbReference>
<dbReference type="SUPFAM" id="SSF52172">
    <property type="entry name" value="CheY-like"/>
    <property type="match status" value="1"/>
</dbReference>
<gene>
    <name evidence="17" type="ORF">GEOBRER4_n1971</name>
</gene>
<dbReference type="CDD" id="cd17546">
    <property type="entry name" value="REC_hyHK_CKI1_RcsC-like"/>
    <property type="match status" value="1"/>
</dbReference>
<dbReference type="PANTHER" id="PTHR45339">
    <property type="entry name" value="HYBRID SIGNAL TRANSDUCTION HISTIDINE KINASE J"/>
    <property type="match status" value="1"/>
</dbReference>
<dbReference type="AlphaFoldDB" id="A0A6S6M0N7"/>
<dbReference type="InterPro" id="IPR001789">
    <property type="entry name" value="Sig_transdc_resp-reg_receiver"/>
</dbReference>
<keyword evidence="10" id="KW-0902">Two-component regulatory system</keyword>
<name>A0A6S6M0N7_9BACT</name>
<dbReference type="SUPFAM" id="SSF47226">
    <property type="entry name" value="Histidine-containing phosphotransfer domain, HPT domain"/>
    <property type="match status" value="1"/>
</dbReference>
<dbReference type="SMART" id="SM00387">
    <property type="entry name" value="HATPase_c"/>
    <property type="match status" value="1"/>
</dbReference>
<evidence type="ECO:0000256" key="12">
    <source>
        <dbReference type="PROSITE-ProRule" id="PRU00110"/>
    </source>
</evidence>
<evidence type="ECO:0000256" key="2">
    <source>
        <dbReference type="ARBA" id="ARBA00004651"/>
    </source>
</evidence>
<dbReference type="InterPro" id="IPR005467">
    <property type="entry name" value="His_kinase_dom"/>
</dbReference>
<keyword evidence="8" id="KW-0067">ATP-binding</keyword>
<accession>A0A6S6M0N7</accession>
<dbReference type="Gene3D" id="3.40.50.2300">
    <property type="match status" value="1"/>
</dbReference>
<keyword evidence="9" id="KW-1133">Transmembrane helix</keyword>
<keyword evidence="18" id="KW-1185">Reference proteome</keyword>
<dbReference type="RefSeq" id="WP_185245212.1">
    <property type="nucleotide sequence ID" value="NZ_AP023213.1"/>
</dbReference>
<dbReference type="PROSITE" id="PS50110">
    <property type="entry name" value="RESPONSE_REGULATORY"/>
    <property type="match status" value="1"/>
</dbReference>
<evidence type="ECO:0000256" key="5">
    <source>
        <dbReference type="ARBA" id="ARBA00022553"/>
    </source>
</evidence>
<dbReference type="PRINTS" id="PR00344">
    <property type="entry name" value="BCTRLSENSOR"/>
</dbReference>
<dbReference type="GO" id="GO:0005524">
    <property type="term" value="F:ATP binding"/>
    <property type="evidence" value="ECO:0007669"/>
    <property type="project" value="UniProtKB-KW"/>
</dbReference>
<evidence type="ECO:0000256" key="7">
    <source>
        <dbReference type="ARBA" id="ARBA00022741"/>
    </source>
</evidence>
<dbReference type="Pfam" id="PF01627">
    <property type="entry name" value="Hpt"/>
    <property type="match status" value="1"/>
</dbReference>
<keyword evidence="6" id="KW-0812">Transmembrane</keyword>
<evidence type="ECO:0000256" key="13">
    <source>
        <dbReference type="PROSITE-ProRule" id="PRU00169"/>
    </source>
</evidence>
<feature type="domain" description="Response regulatory" evidence="15">
    <location>
        <begin position="206"/>
        <end position="324"/>
    </location>
</feature>
<dbReference type="InterPro" id="IPR008207">
    <property type="entry name" value="Sig_transdc_His_kin_Hpt_dom"/>
</dbReference>
<feature type="modified residue" description="4-aspartylphosphate" evidence="13">
    <location>
        <position position="255"/>
    </location>
</feature>
<dbReference type="GO" id="GO:0005886">
    <property type="term" value="C:plasma membrane"/>
    <property type="evidence" value="ECO:0007669"/>
    <property type="project" value="UniProtKB-SubCell"/>
</dbReference>
<dbReference type="InterPro" id="IPR004358">
    <property type="entry name" value="Sig_transdc_His_kin-like_C"/>
</dbReference>
<dbReference type="SMART" id="SM00448">
    <property type="entry name" value="REC"/>
    <property type="match status" value="1"/>
</dbReference>
<evidence type="ECO:0000259" key="14">
    <source>
        <dbReference type="PROSITE" id="PS50109"/>
    </source>
</evidence>
<dbReference type="InterPro" id="IPR003594">
    <property type="entry name" value="HATPase_dom"/>
</dbReference>
<feature type="domain" description="Histidine kinase" evidence="14">
    <location>
        <begin position="1"/>
        <end position="183"/>
    </location>
</feature>
<evidence type="ECO:0000256" key="11">
    <source>
        <dbReference type="ARBA" id="ARBA00023136"/>
    </source>
</evidence>
<evidence type="ECO:0000259" key="16">
    <source>
        <dbReference type="PROSITE" id="PS50894"/>
    </source>
</evidence>
<dbReference type="GO" id="GO:0000155">
    <property type="term" value="F:phosphorelay sensor kinase activity"/>
    <property type="evidence" value="ECO:0007669"/>
    <property type="project" value="UniProtKB-ARBA"/>
</dbReference>
<dbReference type="PROSITE" id="PS50109">
    <property type="entry name" value="HIS_KIN"/>
    <property type="match status" value="1"/>
</dbReference>
<comment type="subcellular location">
    <subcellularLocation>
        <location evidence="2">Cell membrane</location>
        <topology evidence="2">Multi-pass membrane protein</topology>
    </subcellularLocation>
</comment>
<evidence type="ECO:0000313" key="18">
    <source>
        <dbReference type="Proteomes" id="UP000515472"/>
    </source>
</evidence>
<evidence type="ECO:0000256" key="3">
    <source>
        <dbReference type="ARBA" id="ARBA00012438"/>
    </source>
</evidence>
<dbReference type="InterPro" id="IPR036641">
    <property type="entry name" value="HPT_dom_sf"/>
</dbReference>
<dbReference type="Proteomes" id="UP000515472">
    <property type="component" value="Chromosome"/>
</dbReference>
<dbReference type="InterPro" id="IPR036890">
    <property type="entry name" value="HATPase_C_sf"/>
</dbReference>
<dbReference type="Pfam" id="PF02518">
    <property type="entry name" value="HATPase_c"/>
    <property type="match status" value="1"/>
</dbReference>
<feature type="modified residue" description="Phosphohistidine" evidence="12">
    <location>
        <position position="403"/>
    </location>
</feature>
<evidence type="ECO:0000256" key="6">
    <source>
        <dbReference type="ARBA" id="ARBA00022692"/>
    </source>
</evidence>
<dbReference type="PROSITE" id="PS50894">
    <property type="entry name" value="HPT"/>
    <property type="match status" value="1"/>
</dbReference>
<sequence>MDTEKHHIIVDEILELASISAGKARTELAPFSPQQVIENLLLRHHLQAERKGIELRAQLAPELPNLLIGDAKRLSLILDNLLKNALALTLHGYIGFSAAVHQRYRGGVSLAFAVQDCGSGEPAEGEAQLALDLGALDAEAINSSPGLGLALCKALVTLLGGEIWCDGVPGLGNTFNFRLPFGDAAATGSEAAKGPGRRHPGFNGERVLLAEDNPFNQQVACALLERSGLSVTLAQNGAEAVELVARCDFDLVLMDVQMPVMDGLAAAREIRQLSKPGMAELPILAVSANAMGHDVRASLAAGMNDHLCKPFTPDSLYGCIAQWLGKGAEETTAQKGDAGVSATAFALGVTPVDFKAGVRLTGGNAELYRDLLARFRQEYGARGEEVRRELALGNRQEASRLAHSVKGVAGVLAAFPLHGAAVRLESALKGDDDAELLLEDFQAELSRALAYLREQGDAPRE</sequence>
<dbReference type="Gene3D" id="1.20.120.160">
    <property type="entry name" value="HPT domain"/>
    <property type="match status" value="1"/>
</dbReference>
<evidence type="ECO:0000256" key="10">
    <source>
        <dbReference type="ARBA" id="ARBA00023012"/>
    </source>
</evidence>
<dbReference type="Gene3D" id="3.30.565.10">
    <property type="entry name" value="Histidine kinase-like ATPase, C-terminal domain"/>
    <property type="match status" value="1"/>
</dbReference>
<reference evidence="17 18" key="1">
    <citation type="submission" date="2020-06" db="EMBL/GenBank/DDBJ databases">
        <title>Interaction of electrochemicaly active bacteria, Geobacter bremensis R4 on different carbon anode.</title>
        <authorList>
            <person name="Meng L."/>
            <person name="Yoshida N."/>
        </authorList>
    </citation>
    <scope>NUCLEOTIDE SEQUENCE [LARGE SCALE GENOMIC DNA]</scope>
    <source>
        <strain evidence="17 18">R4</strain>
    </source>
</reference>
<dbReference type="CDD" id="cd00088">
    <property type="entry name" value="HPT"/>
    <property type="match status" value="1"/>
</dbReference>
<keyword evidence="4" id="KW-1003">Cell membrane</keyword>
<keyword evidence="7" id="KW-0547">Nucleotide-binding</keyword>
<evidence type="ECO:0000256" key="4">
    <source>
        <dbReference type="ARBA" id="ARBA00022475"/>
    </source>
</evidence>
<evidence type="ECO:0000256" key="8">
    <source>
        <dbReference type="ARBA" id="ARBA00022840"/>
    </source>
</evidence>
<dbReference type="KEGG" id="gbn:GEOBRER4_18980"/>
<evidence type="ECO:0000259" key="15">
    <source>
        <dbReference type="PROSITE" id="PS50110"/>
    </source>
</evidence>
<organism evidence="17 18">
    <name type="scientific">Citrifermentans bremense</name>
    <dbReference type="NCBI Taxonomy" id="60035"/>
    <lineage>
        <taxon>Bacteria</taxon>
        <taxon>Pseudomonadati</taxon>
        <taxon>Thermodesulfobacteriota</taxon>
        <taxon>Desulfuromonadia</taxon>
        <taxon>Geobacterales</taxon>
        <taxon>Geobacteraceae</taxon>
        <taxon>Citrifermentans</taxon>
    </lineage>
</organism>
<keyword evidence="5 13" id="KW-0597">Phosphoprotein</keyword>
<protein>
    <recommendedName>
        <fullName evidence="3">histidine kinase</fullName>
        <ecNumber evidence="3">2.7.13.3</ecNumber>
    </recommendedName>
</protein>
<dbReference type="EC" id="2.7.13.3" evidence="3"/>
<evidence type="ECO:0000256" key="9">
    <source>
        <dbReference type="ARBA" id="ARBA00022989"/>
    </source>
</evidence>
<evidence type="ECO:0000256" key="1">
    <source>
        <dbReference type="ARBA" id="ARBA00000085"/>
    </source>
</evidence>
<dbReference type="EMBL" id="AP023213">
    <property type="protein sequence ID" value="BCG47148.1"/>
    <property type="molecule type" value="Genomic_DNA"/>
</dbReference>
<comment type="catalytic activity">
    <reaction evidence="1">
        <text>ATP + protein L-histidine = ADP + protein N-phospho-L-histidine.</text>
        <dbReference type="EC" id="2.7.13.3"/>
    </reaction>
</comment>
<dbReference type="SUPFAM" id="SSF55874">
    <property type="entry name" value="ATPase domain of HSP90 chaperone/DNA topoisomerase II/histidine kinase"/>
    <property type="match status" value="1"/>
</dbReference>
<dbReference type="Pfam" id="PF00072">
    <property type="entry name" value="Response_reg"/>
    <property type="match status" value="1"/>
</dbReference>
<keyword evidence="11" id="KW-0472">Membrane</keyword>
<feature type="domain" description="HPt" evidence="16">
    <location>
        <begin position="364"/>
        <end position="461"/>
    </location>
</feature>